<organism evidence="1">
    <name type="scientific">Arion vulgaris</name>
    <dbReference type="NCBI Taxonomy" id="1028688"/>
    <lineage>
        <taxon>Eukaryota</taxon>
        <taxon>Metazoa</taxon>
        <taxon>Spiralia</taxon>
        <taxon>Lophotrochozoa</taxon>
        <taxon>Mollusca</taxon>
        <taxon>Gastropoda</taxon>
        <taxon>Heterobranchia</taxon>
        <taxon>Euthyneura</taxon>
        <taxon>Panpulmonata</taxon>
        <taxon>Eupulmonata</taxon>
        <taxon>Stylommatophora</taxon>
        <taxon>Helicina</taxon>
        <taxon>Arionoidea</taxon>
        <taxon>Arionidae</taxon>
        <taxon>Arion</taxon>
    </lineage>
</organism>
<proteinExistence type="predicted"/>
<feature type="non-terminal residue" evidence="1">
    <location>
        <position position="1"/>
    </location>
</feature>
<name>A0A0B6ZCW1_9EUPU</name>
<reference evidence="1" key="1">
    <citation type="submission" date="2014-12" db="EMBL/GenBank/DDBJ databases">
        <title>Insight into the proteome of Arion vulgaris.</title>
        <authorList>
            <person name="Aradska J."/>
            <person name="Bulat T."/>
            <person name="Smidak R."/>
            <person name="Sarate P."/>
            <person name="Gangsoo J."/>
            <person name="Sialana F."/>
            <person name="Bilban M."/>
            <person name="Lubec G."/>
        </authorList>
    </citation>
    <scope>NUCLEOTIDE SEQUENCE</scope>
    <source>
        <tissue evidence="1">Skin</tissue>
    </source>
</reference>
<accession>A0A0B6ZCW1</accession>
<sequence>LGSSIMTTNCLDLISSSSNNSNMNSMVFSQQPGQALQYSQGDGCRVPYLTEKIDNKSGSGNHGIDIMAALLSMS</sequence>
<protein>
    <submittedName>
        <fullName evidence="1">Uncharacterized protein</fullName>
    </submittedName>
</protein>
<dbReference type="EMBL" id="HACG01019427">
    <property type="protein sequence ID" value="CEK66292.1"/>
    <property type="molecule type" value="Transcribed_RNA"/>
</dbReference>
<feature type="non-terminal residue" evidence="1">
    <location>
        <position position="74"/>
    </location>
</feature>
<dbReference type="AlphaFoldDB" id="A0A0B6ZCW1"/>
<gene>
    <name evidence="1" type="primary">ORF58075</name>
</gene>
<evidence type="ECO:0000313" key="1">
    <source>
        <dbReference type="EMBL" id="CEK66292.1"/>
    </source>
</evidence>